<feature type="region of interest" description="Disordered" evidence="5">
    <location>
        <begin position="347"/>
        <end position="377"/>
    </location>
</feature>
<dbReference type="SMART" id="SM00028">
    <property type="entry name" value="TPR"/>
    <property type="match status" value="3"/>
</dbReference>
<keyword evidence="7" id="KW-1185">Reference proteome</keyword>
<dbReference type="RefSeq" id="XP_028532812.1">
    <property type="nucleotide sequence ID" value="XM_028676309.1"/>
</dbReference>
<gene>
    <name evidence="6" type="ORF">PRELSG_0823500</name>
</gene>
<feature type="coiled-coil region" evidence="4">
    <location>
        <begin position="111"/>
        <end position="138"/>
    </location>
</feature>
<dbReference type="GO" id="GO:0006620">
    <property type="term" value="P:post-translational protein targeting to endoplasmic reticulum membrane"/>
    <property type="evidence" value="ECO:0007669"/>
    <property type="project" value="TreeGrafter"/>
</dbReference>
<dbReference type="EMBL" id="LN835303">
    <property type="protein sequence ID" value="CRG99807.1"/>
    <property type="molecule type" value="Genomic_DNA"/>
</dbReference>
<keyword evidence="1" id="KW-0677">Repeat</keyword>
<evidence type="ECO:0000256" key="4">
    <source>
        <dbReference type="SAM" id="Coils"/>
    </source>
</evidence>
<dbReference type="AlphaFoldDB" id="A0A1J1H4H0"/>
<reference evidence="6 7" key="1">
    <citation type="submission" date="2015-04" db="EMBL/GenBank/DDBJ databases">
        <authorList>
            <consortium name="Pathogen Informatics"/>
        </authorList>
    </citation>
    <scope>NUCLEOTIDE SEQUENCE [LARGE SCALE GENOMIC DNA]</scope>
    <source>
        <strain evidence="6 7">SGS1</strain>
    </source>
</reference>
<dbReference type="InterPro" id="IPR047150">
    <property type="entry name" value="SGT"/>
</dbReference>
<evidence type="ECO:0000256" key="3">
    <source>
        <dbReference type="PROSITE-ProRule" id="PRU00339"/>
    </source>
</evidence>
<dbReference type="PANTHER" id="PTHR45831:SF2">
    <property type="entry name" value="LD24721P"/>
    <property type="match status" value="1"/>
</dbReference>
<evidence type="ECO:0000256" key="1">
    <source>
        <dbReference type="ARBA" id="ARBA00022737"/>
    </source>
</evidence>
<keyword evidence="4" id="KW-0175">Coiled coil</keyword>
<keyword evidence="2 3" id="KW-0802">TPR repeat</keyword>
<name>A0A1J1H4H0_PLARL</name>
<accession>A0A1J1H4H0</accession>
<dbReference type="PROSITE" id="PS50005">
    <property type="entry name" value="TPR"/>
    <property type="match status" value="1"/>
</dbReference>
<dbReference type="InterPro" id="IPR019734">
    <property type="entry name" value="TPR_rpt"/>
</dbReference>
<dbReference type="KEGG" id="prel:PRELSG_0823500"/>
<feature type="repeat" description="TPR" evidence="3">
    <location>
        <begin position="289"/>
        <end position="322"/>
    </location>
</feature>
<organism evidence="6 7">
    <name type="scientific">Plasmodium relictum</name>
    <dbReference type="NCBI Taxonomy" id="85471"/>
    <lineage>
        <taxon>Eukaryota</taxon>
        <taxon>Sar</taxon>
        <taxon>Alveolata</taxon>
        <taxon>Apicomplexa</taxon>
        <taxon>Aconoidasida</taxon>
        <taxon>Haemosporida</taxon>
        <taxon>Plasmodiidae</taxon>
        <taxon>Plasmodium</taxon>
        <taxon>Plasmodium (Haemamoeba)</taxon>
    </lineage>
</organism>
<dbReference type="OrthoDB" id="2942533at2759"/>
<dbReference type="GO" id="GO:0016020">
    <property type="term" value="C:membrane"/>
    <property type="evidence" value="ECO:0007669"/>
    <property type="project" value="TreeGrafter"/>
</dbReference>
<dbReference type="Gene3D" id="1.25.40.10">
    <property type="entry name" value="Tetratricopeptide repeat domain"/>
    <property type="match status" value="1"/>
</dbReference>
<sequence length="1061" mass="127192">MTTTKNSYFRLPNDDEIDEFLERVDDVTTKVRNILDNKISIEEIEKEERKLFLEKRAKEIKEEEKKEKEKRDFLLGKEGKGNENNYLYFCRFCFVEYSYDLKNCKRCNELVITREQRKKELEEKVKIYKIEKDKRNARRNNWKQFLKSRKNEEKKKITSYEKWNYYEPSSDTFDEDEKTLYVPKHNKNFQILEKKMNEDIKKRNENRKVAYSMKQKGNNFFKQKNYLYAIDCYKNALDICKDYLEIYNNLALCQIKIYQYENAIENCNKVIEYYNIFQKDLKVKNSVIFKSYARKGLALFKLHKFNESMENFKLALSLYPNDKETIEYIEKCEKILDDYRKAQSDKLLSNKNQEKENKKVEKKEHIEEDHKNNDQFNMSNSDLDIGNYEDLIMELSKMDIKKKSKLFSEYLRKMKKLLKKNKRAKLSFCSYAYEIKDNKNEKIKKVTFLSYVVEQLNEILFYVKKEIDGDILTSENTKYKKFHMPKYLKKSGNTIIDILILILEDNYHYSDFCIHALNPILTFYFLGILKISKCINFLLSISENYEARKVFCTIVENNNYILKNILKTINDYITEQRSVYTKEKLSRFEFLRNSILDSVHEDINDIKKEDSNKNFIIKKEDGDENKNIIKNDNRYNNTINYNEENIILKNNSSTNLLDNSNEKKLEEKKKSENLLEKKYEFINLFGVLSHFIVQTNVLNLLEKKFMKDILNIIIFINEKFYDYNEMHCNYLSFLVNLVGNINIRLIVLNKCWFNIFYFVEKIENESLMKNILSVIFNLTITWTNDIEKKKLSSFDKEIKISSFHKIIKCTQSADKRVSELCFLLLSRFYLYIYYLSLNIQQHKNDTCNNNSNNNRNNYNNINNDDNVNNDNNRKLINSLKESIYKENEKLIELDEFSSLSLKKSILSILSRKNEFSLINSCINLVFCLSRYTNFLNNLIEKDADNAFKELTNEVCSIFLDIQNNTTKDKTFYVLINNIIMFITQILKNLSIRNDYNNTEIIYREIRKLIPYAIQISSVEKTLKKNISIFLSYCFLNDHLKQTILSLYNNDINRIHYLLKVS</sequence>
<dbReference type="VEuPathDB" id="PlasmoDB:PRELSG_0823500"/>
<dbReference type="InterPro" id="IPR011990">
    <property type="entry name" value="TPR-like_helical_dom_sf"/>
</dbReference>
<feature type="compositionally biased region" description="Basic and acidic residues" evidence="5">
    <location>
        <begin position="352"/>
        <end position="373"/>
    </location>
</feature>
<evidence type="ECO:0000313" key="6">
    <source>
        <dbReference type="EMBL" id="CRG99807.1"/>
    </source>
</evidence>
<feature type="coiled-coil region" evidence="4">
    <location>
        <begin position="43"/>
        <end position="70"/>
    </location>
</feature>
<dbReference type="GO" id="GO:0072380">
    <property type="term" value="C:TRC complex"/>
    <property type="evidence" value="ECO:0007669"/>
    <property type="project" value="TreeGrafter"/>
</dbReference>
<dbReference type="PANTHER" id="PTHR45831">
    <property type="entry name" value="LD24721P"/>
    <property type="match status" value="1"/>
</dbReference>
<dbReference type="GO" id="GO:0060090">
    <property type="term" value="F:molecular adaptor activity"/>
    <property type="evidence" value="ECO:0007669"/>
    <property type="project" value="TreeGrafter"/>
</dbReference>
<evidence type="ECO:0000256" key="5">
    <source>
        <dbReference type="SAM" id="MobiDB-lite"/>
    </source>
</evidence>
<proteinExistence type="predicted"/>
<dbReference type="GeneID" id="39735911"/>
<dbReference type="Proteomes" id="UP000220158">
    <property type="component" value="Chromosome 8"/>
</dbReference>
<evidence type="ECO:0000313" key="7">
    <source>
        <dbReference type="Proteomes" id="UP000220158"/>
    </source>
</evidence>
<protein>
    <submittedName>
        <fullName evidence="6">TPR domain containing protein</fullName>
    </submittedName>
</protein>
<evidence type="ECO:0000256" key="2">
    <source>
        <dbReference type="ARBA" id="ARBA00022803"/>
    </source>
</evidence>
<dbReference type="SUPFAM" id="SSF48452">
    <property type="entry name" value="TPR-like"/>
    <property type="match status" value="1"/>
</dbReference>